<comment type="similarity">
    <text evidence="1">Belongs to the bacterial solute-binding protein SsuA/TauA family.</text>
</comment>
<dbReference type="RefSeq" id="WP_149231460.1">
    <property type="nucleotide sequence ID" value="NZ_JALJXJ010000005.1"/>
</dbReference>
<dbReference type="CDD" id="cd01008">
    <property type="entry name" value="PBP2_NrtA_SsuA_CpmA_like"/>
    <property type="match status" value="1"/>
</dbReference>
<evidence type="ECO:0000313" key="4">
    <source>
        <dbReference type="EMBL" id="KAA0596064.1"/>
    </source>
</evidence>
<dbReference type="AlphaFoldDB" id="A0A5A9GR25"/>
<keyword evidence="5" id="KW-1185">Reference proteome</keyword>
<dbReference type="SUPFAM" id="SSF53850">
    <property type="entry name" value="Periplasmic binding protein-like II"/>
    <property type="match status" value="1"/>
</dbReference>
<evidence type="ECO:0000256" key="1">
    <source>
        <dbReference type="ARBA" id="ARBA00010742"/>
    </source>
</evidence>
<protein>
    <submittedName>
        <fullName evidence="4">ABC transporter substrate-binding protein</fullName>
    </submittedName>
</protein>
<proteinExistence type="inferred from homology"/>
<gene>
    <name evidence="4" type="ORF">FZ942_12830</name>
</gene>
<evidence type="ECO:0000259" key="3">
    <source>
        <dbReference type="SMART" id="SM00062"/>
    </source>
</evidence>
<organism evidence="4 5">
    <name type="scientific">Azospirillum lipoferum</name>
    <dbReference type="NCBI Taxonomy" id="193"/>
    <lineage>
        <taxon>Bacteria</taxon>
        <taxon>Pseudomonadati</taxon>
        <taxon>Pseudomonadota</taxon>
        <taxon>Alphaproteobacteria</taxon>
        <taxon>Rhodospirillales</taxon>
        <taxon>Azospirillaceae</taxon>
        <taxon>Azospirillum</taxon>
    </lineage>
</organism>
<feature type="chain" id="PRO_5022964252" evidence="2">
    <location>
        <begin position="33"/>
        <end position="331"/>
    </location>
</feature>
<dbReference type="Proteomes" id="UP000324927">
    <property type="component" value="Unassembled WGS sequence"/>
</dbReference>
<dbReference type="Gene3D" id="3.40.190.10">
    <property type="entry name" value="Periplasmic binding protein-like II"/>
    <property type="match status" value="2"/>
</dbReference>
<reference evidence="4 5" key="1">
    <citation type="submission" date="2019-08" db="EMBL/GenBank/DDBJ databases">
        <authorList>
            <person name="Grouzdev D."/>
            <person name="Tikhonova E."/>
            <person name="Kravchenko I."/>
        </authorList>
    </citation>
    <scope>NUCLEOTIDE SEQUENCE [LARGE SCALE GENOMIC DNA]</scope>
    <source>
        <strain evidence="4 5">59b</strain>
    </source>
</reference>
<accession>A0A5A9GR25</accession>
<name>A0A5A9GR25_AZOLI</name>
<dbReference type="OrthoDB" id="9815602at2"/>
<dbReference type="InterPro" id="IPR001638">
    <property type="entry name" value="Solute-binding_3/MltF_N"/>
</dbReference>
<dbReference type="InterPro" id="IPR015168">
    <property type="entry name" value="SsuA/THI5"/>
</dbReference>
<dbReference type="PANTHER" id="PTHR30024">
    <property type="entry name" value="ALIPHATIC SULFONATES-BINDING PROTEIN-RELATED"/>
    <property type="match status" value="1"/>
</dbReference>
<comment type="caution">
    <text evidence="4">The sequence shown here is derived from an EMBL/GenBank/DDBJ whole genome shotgun (WGS) entry which is preliminary data.</text>
</comment>
<dbReference type="Pfam" id="PF09084">
    <property type="entry name" value="NMT1"/>
    <property type="match status" value="1"/>
</dbReference>
<keyword evidence="2" id="KW-0732">Signal</keyword>
<evidence type="ECO:0000313" key="5">
    <source>
        <dbReference type="Proteomes" id="UP000324927"/>
    </source>
</evidence>
<feature type="domain" description="Solute-binding protein family 3/N-terminal" evidence="3">
    <location>
        <begin position="36"/>
        <end position="248"/>
    </location>
</feature>
<sequence length="331" mass="35608">MPERSIVAARRFGRLLAAFGILCLATANSASAQDDRIRTAYRLTNTSIVVTDTDFAERYGVKIEPVKLSTGVEANEAILTGAIDVAEVGITPFVTLLSRSSDVVAIGVVSSGGGIYRTVVRTDAPYQSMDDLRGKKIAIRVGSGNYSAFLTYITQRGWKETDFQLVNSGDQEAIAALTAGSVDAVIYWEPIVSVLIAKGIARPIFSFKGVVDNPVFLVANRKTLSRSPKAFAKFVAAFMDGQEFLTNDVPAAAALVTKVMNRAGQQIDSKAIEMSIPSADYRIDLTNSVRGDAQANFQLLKKAGKLRGAEPDWAIAFDSSAIEAARQLRTK</sequence>
<feature type="signal peptide" evidence="2">
    <location>
        <begin position="1"/>
        <end position="32"/>
    </location>
</feature>
<evidence type="ECO:0000256" key="2">
    <source>
        <dbReference type="SAM" id="SignalP"/>
    </source>
</evidence>
<dbReference type="EMBL" id="VTTN01000004">
    <property type="protein sequence ID" value="KAA0596064.1"/>
    <property type="molecule type" value="Genomic_DNA"/>
</dbReference>
<dbReference type="SMART" id="SM00062">
    <property type="entry name" value="PBPb"/>
    <property type="match status" value="1"/>
</dbReference>